<reference evidence="2 3" key="1">
    <citation type="journal article" date="2024" name="BMC Genomics">
        <title>De novo assembly and annotation of Popillia japonica's genome with initial clues to its potential as an invasive pest.</title>
        <authorList>
            <person name="Cucini C."/>
            <person name="Boschi S."/>
            <person name="Funari R."/>
            <person name="Cardaioli E."/>
            <person name="Iannotti N."/>
            <person name="Marturano G."/>
            <person name="Paoli F."/>
            <person name="Bruttini M."/>
            <person name="Carapelli A."/>
            <person name="Frati F."/>
            <person name="Nardi F."/>
        </authorList>
    </citation>
    <scope>NUCLEOTIDE SEQUENCE [LARGE SCALE GENOMIC DNA]</scope>
    <source>
        <strain evidence="2">DMR45628</strain>
    </source>
</reference>
<feature type="compositionally biased region" description="Polar residues" evidence="1">
    <location>
        <begin position="328"/>
        <end position="360"/>
    </location>
</feature>
<evidence type="ECO:0000313" key="2">
    <source>
        <dbReference type="EMBL" id="KAK9687476.1"/>
    </source>
</evidence>
<dbReference type="GO" id="GO:0003676">
    <property type="term" value="F:nucleic acid binding"/>
    <property type="evidence" value="ECO:0007669"/>
    <property type="project" value="InterPro"/>
</dbReference>
<proteinExistence type="predicted"/>
<protein>
    <submittedName>
        <fullName evidence="2">Uncharacterized protein</fullName>
    </submittedName>
</protein>
<name>A0AAW1ICZ2_POPJA</name>
<organism evidence="2 3">
    <name type="scientific">Popillia japonica</name>
    <name type="common">Japanese beetle</name>
    <dbReference type="NCBI Taxonomy" id="7064"/>
    <lineage>
        <taxon>Eukaryota</taxon>
        <taxon>Metazoa</taxon>
        <taxon>Ecdysozoa</taxon>
        <taxon>Arthropoda</taxon>
        <taxon>Hexapoda</taxon>
        <taxon>Insecta</taxon>
        <taxon>Pterygota</taxon>
        <taxon>Neoptera</taxon>
        <taxon>Endopterygota</taxon>
        <taxon>Coleoptera</taxon>
        <taxon>Polyphaga</taxon>
        <taxon>Scarabaeiformia</taxon>
        <taxon>Scarabaeidae</taxon>
        <taxon>Rutelinae</taxon>
        <taxon>Popillia</taxon>
    </lineage>
</organism>
<dbReference type="EMBL" id="JASPKY010000641">
    <property type="protein sequence ID" value="KAK9687476.1"/>
    <property type="molecule type" value="Genomic_DNA"/>
</dbReference>
<dbReference type="InterPro" id="IPR012337">
    <property type="entry name" value="RNaseH-like_sf"/>
</dbReference>
<comment type="caution">
    <text evidence="2">The sequence shown here is derived from an EMBL/GenBank/DDBJ whole genome shotgun (WGS) entry which is preliminary data.</text>
</comment>
<sequence>RIKPCDNGCSSLEQTLQYEQDADSTIQEITRSLAAQESPFYELINCLVYRKCGDHLLFVVPRVLENHILNKYHDKMGHFDMEKTTELIPELVPEDTRKGDTPFDTLHVDHFDPYEKTRHGKKYILVIVDGFTNFTKLYACKSVDTLETIKHVLSHFNGRDTRHQTLGVYIECLRVSTAAIPIGRHCCAVAQCPSVCRGDTVFRVSGSAAIPIGRHCCAVAQCPSVCRGDTVFRVSGSCQEFQTNEKLLARAMTSRVWSAEEIKCLILNYETLPELWQISNADYKNRVKKAAALERKSGQATSENYESTWEYFASLKFLIPSTVPVSETEGNLSVPSTSNDGLQSEVSKNVTSDIQSSQRITKTEERRRSFRPSVKRIRQMR</sequence>
<evidence type="ECO:0000313" key="3">
    <source>
        <dbReference type="Proteomes" id="UP001458880"/>
    </source>
</evidence>
<evidence type="ECO:0000256" key="1">
    <source>
        <dbReference type="SAM" id="MobiDB-lite"/>
    </source>
</evidence>
<accession>A0AAW1ICZ2</accession>
<feature type="compositionally biased region" description="Basic residues" evidence="1">
    <location>
        <begin position="368"/>
        <end position="381"/>
    </location>
</feature>
<dbReference type="Proteomes" id="UP001458880">
    <property type="component" value="Unassembled WGS sequence"/>
</dbReference>
<keyword evidence="3" id="KW-1185">Reference proteome</keyword>
<feature type="non-terminal residue" evidence="2">
    <location>
        <position position="1"/>
    </location>
</feature>
<dbReference type="SUPFAM" id="SSF53098">
    <property type="entry name" value="Ribonuclease H-like"/>
    <property type="match status" value="1"/>
</dbReference>
<gene>
    <name evidence="2" type="ORF">QE152_g36243</name>
</gene>
<feature type="region of interest" description="Disordered" evidence="1">
    <location>
        <begin position="328"/>
        <end position="381"/>
    </location>
</feature>
<dbReference type="InterPro" id="IPR036397">
    <property type="entry name" value="RNaseH_sf"/>
</dbReference>
<dbReference type="Gene3D" id="1.10.340.70">
    <property type="match status" value="1"/>
</dbReference>
<dbReference type="AlphaFoldDB" id="A0AAW1ICZ2"/>
<dbReference type="Gene3D" id="3.30.420.10">
    <property type="entry name" value="Ribonuclease H-like superfamily/Ribonuclease H"/>
    <property type="match status" value="1"/>
</dbReference>